<evidence type="ECO:0000313" key="1">
    <source>
        <dbReference type="EMBL" id="KAG0141229.1"/>
    </source>
</evidence>
<comment type="caution">
    <text evidence="1">The sequence shown here is derived from an EMBL/GenBank/DDBJ whole genome shotgun (WGS) entry which is preliminary data.</text>
</comment>
<evidence type="ECO:0000313" key="2">
    <source>
        <dbReference type="Proteomes" id="UP000886653"/>
    </source>
</evidence>
<gene>
    <name evidence="1" type="ORF">CROQUDRAFT_664152</name>
</gene>
<dbReference type="Proteomes" id="UP000886653">
    <property type="component" value="Unassembled WGS sequence"/>
</dbReference>
<organism evidence="1 2">
    <name type="scientific">Cronartium quercuum f. sp. fusiforme G11</name>
    <dbReference type="NCBI Taxonomy" id="708437"/>
    <lineage>
        <taxon>Eukaryota</taxon>
        <taxon>Fungi</taxon>
        <taxon>Dikarya</taxon>
        <taxon>Basidiomycota</taxon>
        <taxon>Pucciniomycotina</taxon>
        <taxon>Pucciniomycetes</taxon>
        <taxon>Pucciniales</taxon>
        <taxon>Coleosporiaceae</taxon>
        <taxon>Cronartium</taxon>
    </lineage>
</organism>
<feature type="non-terminal residue" evidence="1">
    <location>
        <position position="1"/>
    </location>
</feature>
<name>A0A9P6NBM1_9BASI</name>
<sequence>IRYKYLGSEVGRSGNLFNNQLWWIVAPLNEVSYAWNTDEVSGIPAGHLCNLSCGPCMLFISPTQ</sequence>
<reference evidence="1" key="1">
    <citation type="submission" date="2013-11" db="EMBL/GenBank/DDBJ databases">
        <title>Genome sequence of the fusiform rust pathogen reveals effectors for host alternation and coevolution with pine.</title>
        <authorList>
            <consortium name="DOE Joint Genome Institute"/>
            <person name="Smith K."/>
            <person name="Pendleton A."/>
            <person name="Kubisiak T."/>
            <person name="Anderson C."/>
            <person name="Salamov A."/>
            <person name="Aerts A."/>
            <person name="Riley R."/>
            <person name="Clum A."/>
            <person name="Lindquist E."/>
            <person name="Ence D."/>
            <person name="Campbell M."/>
            <person name="Kronenberg Z."/>
            <person name="Feau N."/>
            <person name="Dhillon B."/>
            <person name="Hamelin R."/>
            <person name="Burleigh J."/>
            <person name="Smith J."/>
            <person name="Yandell M."/>
            <person name="Nelson C."/>
            <person name="Grigoriev I."/>
            <person name="Davis J."/>
        </authorList>
    </citation>
    <scope>NUCLEOTIDE SEQUENCE</scope>
    <source>
        <strain evidence="1">G11</strain>
    </source>
</reference>
<accession>A0A9P6NBM1</accession>
<keyword evidence="2" id="KW-1185">Reference proteome</keyword>
<proteinExistence type="predicted"/>
<dbReference type="EMBL" id="MU167396">
    <property type="protein sequence ID" value="KAG0141229.1"/>
    <property type="molecule type" value="Genomic_DNA"/>
</dbReference>
<dbReference type="AlphaFoldDB" id="A0A9P6NBM1"/>
<protein>
    <submittedName>
        <fullName evidence="1">Uncharacterized protein</fullName>
    </submittedName>
</protein>